<dbReference type="EMBL" id="CP103300">
    <property type="protein sequence ID" value="UYM15566.1"/>
    <property type="molecule type" value="Genomic_DNA"/>
</dbReference>
<feature type="compositionally biased region" description="Acidic residues" evidence="1">
    <location>
        <begin position="114"/>
        <end position="124"/>
    </location>
</feature>
<feature type="region of interest" description="Disordered" evidence="1">
    <location>
        <begin position="334"/>
        <end position="380"/>
    </location>
</feature>
<keyword evidence="2" id="KW-1133">Transmembrane helix</keyword>
<keyword evidence="2" id="KW-0472">Membrane</keyword>
<keyword evidence="2" id="KW-0812">Transmembrane</keyword>
<evidence type="ECO:0000256" key="1">
    <source>
        <dbReference type="SAM" id="MobiDB-lite"/>
    </source>
</evidence>
<evidence type="ECO:0000256" key="2">
    <source>
        <dbReference type="SAM" id="Phobius"/>
    </source>
</evidence>
<feature type="region of interest" description="Disordered" evidence="1">
    <location>
        <begin position="82"/>
        <end position="144"/>
    </location>
</feature>
<dbReference type="RefSeq" id="WP_262597650.1">
    <property type="nucleotide sequence ID" value="NZ_CP103300.1"/>
</dbReference>
<gene>
    <name evidence="3" type="ORF">NX720_22430</name>
</gene>
<protein>
    <submittedName>
        <fullName evidence="3">Uncharacterized protein</fullName>
    </submittedName>
</protein>
<feature type="compositionally biased region" description="Low complexity" evidence="1">
    <location>
        <begin position="407"/>
        <end position="423"/>
    </location>
</feature>
<organism evidence="3 4">
    <name type="scientific">Endozoicomonas euniceicola</name>
    <dbReference type="NCBI Taxonomy" id="1234143"/>
    <lineage>
        <taxon>Bacteria</taxon>
        <taxon>Pseudomonadati</taxon>
        <taxon>Pseudomonadota</taxon>
        <taxon>Gammaproteobacteria</taxon>
        <taxon>Oceanospirillales</taxon>
        <taxon>Endozoicomonadaceae</taxon>
        <taxon>Endozoicomonas</taxon>
    </lineage>
</organism>
<evidence type="ECO:0000313" key="3">
    <source>
        <dbReference type="EMBL" id="UYM15566.1"/>
    </source>
</evidence>
<accession>A0ABY6GU06</accession>
<name>A0ABY6GU06_9GAMM</name>
<reference evidence="3" key="1">
    <citation type="submission" date="2022-10" db="EMBL/GenBank/DDBJ databases">
        <title>Completed Genome Sequence of two octocoral isolated bacterium, Endozoicomonas euniceicola EF212T and Endozoicomonas gorgoniicola PS125T.</title>
        <authorList>
            <person name="Chiou Y.-J."/>
            <person name="Chen Y.-H."/>
        </authorList>
    </citation>
    <scope>NUCLEOTIDE SEQUENCE</scope>
    <source>
        <strain evidence="3">EF212</strain>
    </source>
</reference>
<dbReference type="Proteomes" id="UP001163255">
    <property type="component" value="Chromosome"/>
</dbReference>
<feature type="compositionally biased region" description="Basic and acidic residues" evidence="1">
    <location>
        <begin position="344"/>
        <end position="378"/>
    </location>
</feature>
<feature type="compositionally biased region" description="Acidic residues" evidence="1">
    <location>
        <begin position="424"/>
        <end position="438"/>
    </location>
</feature>
<evidence type="ECO:0000313" key="4">
    <source>
        <dbReference type="Proteomes" id="UP001163255"/>
    </source>
</evidence>
<feature type="region of interest" description="Disordered" evidence="1">
    <location>
        <begin position="401"/>
        <end position="480"/>
    </location>
</feature>
<proteinExistence type="predicted"/>
<feature type="compositionally biased region" description="Polar residues" evidence="1">
    <location>
        <begin position="131"/>
        <end position="144"/>
    </location>
</feature>
<sequence length="480" mass="52181">MSSNDDVLLLQSSVQGVQFMHTPRVLSVFTAFFVFILVFILNTAYGGYSYEGKVDNGKGEKTTAFKLSSGINGVIIITGYTPEEPDTQANAADNEEEAGNEEKKAAASSPEEPSSQEEADQEKEEPDKTATPETNEESPQNAASRALSFYSNQSFTITPLAAGGWFSISASANADGEGTSTSSVYLRFSTTQGEQAPDYSLLNRSYSHLTQTDSSDVNREATRTLAATLMNPQFLQQLQEMMRQNPVRWYHPSTTRLGTAIRAALGRYFRVLSSHARIEITEPVSNSELAMTGNGYVLEDEENGVTLSPQSETVGPRRVFVSLATPGTYEAYANGAVASTSSNEQKDETKDDDKESKGADKESKGADKESKEADKETPEACNRTGIFRAILGRIPFLGPWLVQPQTQPSQSKSESPNSDSSNDNQDEETKEEEPEEDKPEATHVDPSKIPKEEVPAPIAELSPQAPGTNPVLLLNSDTKL</sequence>
<feature type="transmembrane region" description="Helical" evidence="2">
    <location>
        <begin position="25"/>
        <end position="48"/>
    </location>
</feature>
<feature type="compositionally biased region" description="Basic and acidic residues" evidence="1">
    <location>
        <begin position="439"/>
        <end position="454"/>
    </location>
</feature>
<keyword evidence="4" id="KW-1185">Reference proteome</keyword>